<dbReference type="AlphaFoldDB" id="U4LXZ6"/>
<dbReference type="EMBL" id="HF936600">
    <property type="protein sequence ID" value="CCX34683.1"/>
    <property type="molecule type" value="Genomic_DNA"/>
</dbReference>
<accession>U4LXZ6</accession>
<dbReference type="Proteomes" id="UP000018144">
    <property type="component" value="Unassembled WGS sequence"/>
</dbReference>
<organism evidence="1 2">
    <name type="scientific">Pyronema omphalodes (strain CBS 100304)</name>
    <name type="common">Pyronema confluens</name>
    <dbReference type="NCBI Taxonomy" id="1076935"/>
    <lineage>
        <taxon>Eukaryota</taxon>
        <taxon>Fungi</taxon>
        <taxon>Dikarya</taxon>
        <taxon>Ascomycota</taxon>
        <taxon>Pezizomycotina</taxon>
        <taxon>Pezizomycetes</taxon>
        <taxon>Pezizales</taxon>
        <taxon>Pyronemataceae</taxon>
        <taxon>Pyronema</taxon>
    </lineage>
</organism>
<proteinExistence type="predicted"/>
<name>U4LXZ6_PYROM</name>
<gene>
    <name evidence="1" type="ORF">PCON_04178</name>
</gene>
<reference evidence="1 2" key="1">
    <citation type="journal article" date="2013" name="PLoS Genet.">
        <title>The genome and development-dependent transcriptomes of Pyronema confluens: a window into fungal evolution.</title>
        <authorList>
            <person name="Traeger S."/>
            <person name="Altegoer F."/>
            <person name="Freitag M."/>
            <person name="Gabaldon T."/>
            <person name="Kempken F."/>
            <person name="Kumar A."/>
            <person name="Marcet-Houben M."/>
            <person name="Poggeler S."/>
            <person name="Stajich J.E."/>
            <person name="Nowrousian M."/>
        </authorList>
    </citation>
    <scope>NUCLEOTIDE SEQUENCE [LARGE SCALE GENOMIC DNA]</scope>
    <source>
        <strain evidence="2">CBS 100304</strain>
        <tissue evidence="1">Vegetative mycelium</tissue>
    </source>
</reference>
<evidence type="ECO:0000313" key="1">
    <source>
        <dbReference type="EMBL" id="CCX34683.1"/>
    </source>
</evidence>
<keyword evidence="2" id="KW-1185">Reference proteome</keyword>
<protein>
    <submittedName>
        <fullName evidence="1">Uncharacterized protein</fullName>
    </submittedName>
</protein>
<sequence>MYVDRSFVPFPHRGRWPQVAVVVAFFDASLRAFSLVRSCGRRRSVLQTLRGTLAQATQ</sequence>
<evidence type="ECO:0000313" key="2">
    <source>
        <dbReference type="Proteomes" id="UP000018144"/>
    </source>
</evidence>